<evidence type="ECO:0000256" key="5">
    <source>
        <dbReference type="ARBA" id="ARBA00023004"/>
    </source>
</evidence>
<dbReference type="InterPro" id="IPR001128">
    <property type="entry name" value="Cyt_P450"/>
</dbReference>
<dbReference type="InterPro" id="IPR002397">
    <property type="entry name" value="Cyt_P450_B"/>
</dbReference>
<evidence type="ECO:0000256" key="1">
    <source>
        <dbReference type="ARBA" id="ARBA00010617"/>
    </source>
</evidence>
<keyword evidence="5 7" id="KW-0408">Iron</keyword>
<evidence type="ECO:0000313" key="10">
    <source>
        <dbReference type="Proteomes" id="UP000034034"/>
    </source>
</evidence>
<reference evidence="9" key="1">
    <citation type="submission" date="2019-08" db="EMBL/GenBank/DDBJ databases">
        <title>Complete genome sequence of a mangrove-derived Streptomyces xiamenensis.</title>
        <authorList>
            <person name="Xu J."/>
        </authorList>
    </citation>
    <scope>NUCLEOTIDE SEQUENCE</scope>
    <source>
        <strain evidence="9">318</strain>
    </source>
</reference>
<feature type="region of interest" description="Disordered" evidence="8">
    <location>
        <begin position="71"/>
        <end position="91"/>
    </location>
</feature>
<dbReference type="Proteomes" id="UP000034034">
    <property type="component" value="Chromosome"/>
</dbReference>
<feature type="compositionally biased region" description="Polar residues" evidence="8">
    <location>
        <begin position="1"/>
        <end position="10"/>
    </location>
</feature>
<dbReference type="PANTHER" id="PTHR46696">
    <property type="entry name" value="P450, PUTATIVE (EUROFUNG)-RELATED"/>
    <property type="match status" value="1"/>
</dbReference>
<protein>
    <submittedName>
        <fullName evidence="9">Cytochrome p450</fullName>
    </submittedName>
</protein>
<dbReference type="PRINTS" id="PR00359">
    <property type="entry name" value="BP450"/>
</dbReference>
<dbReference type="PANTHER" id="PTHR46696:SF1">
    <property type="entry name" value="CYTOCHROME P450 YJIB-RELATED"/>
    <property type="match status" value="1"/>
</dbReference>
<organism evidence="9 10">
    <name type="scientific">Streptomyces xiamenensis</name>
    <dbReference type="NCBI Taxonomy" id="408015"/>
    <lineage>
        <taxon>Bacteria</taxon>
        <taxon>Bacillati</taxon>
        <taxon>Actinomycetota</taxon>
        <taxon>Actinomycetes</taxon>
        <taxon>Kitasatosporales</taxon>
        <taxon>Streptomycetaceae</taxon>
        <taxon>Streptomyces</taxon>
    </lineage>
</organism>
<accession>A0A0F7FUD5</accession>
<dbReference type="CDD" id="cd11030">
    <property type="entry name" value="CYP105-like"/>
    <property type="match status" value="1"/>
</dbReference>
<dbReference type="EMBL" id="CP009922">
    <property type="protein sequence ID" value="AKG44077.1"/>
    <property type="molecule type" value="Genomic_DNA"/>
</dbReference>
<keyword evidence="6 7" id="KW-0503">Monooxygenase</keyword>
<evidence type="ECO:0000256" key="6">
    <source>
        <dbReference type="ARBA" id="ARBA00023033"/>
    </source>
</evidence>
<dbReference type="KEGG" id="sxi:SXIM_26930"/>
<evidence type="ECO:0000256" key="8">
    <source>
        <dbReference type="SAM" id="MobiDB-lite"/>
    </source>
</evidence>
<dbReference type="PATRIC" id="fig|408015.6.peg.2730"/>
<dbReference type="GO" id="GO:0020037">
    <property type="term" value="F:heme binding"/>
    <property type="evidence" value="ECO:0007669"/>
    <property type="project" value="InterPro"/>
</dbReference>
<sequence>MVMSDVTLSGTAAEPAPQTLPLTRPNPFDPPPGLTAPAGEPRIRRMTFADGHLGWLATGHTTARAILADPRFSPRPELNHPPMGRAEKPKDVTPSGFFLLMDPPDHTRYRKLLTGQFTVRRMRQLEDRISEIITERLDAMAAAGPPSDLVRDFALPVPSLVICELLGVPYSDRAGFRRDTEQLIDFELPEQQVTAALDRLTGYLQELVARKRAEPADDLISSLAADPTLSDREIAGMATLLLIAGHETTANMLALGTLVLLTDPALRAAAADPATINTTVEELLRYLSVVYVLVRTAVTDVEIEGQLVRAGETVTLHLGAANRDPERFTDADRPGAAAGRPGHLAFGHGIHQCLGQQLARVELRLAFPALLRRFPGLRLAAPPEEVPVRTRAVIHGLHRLPVTW</sequence>
<dbReference type="GO" id="GO:0005506">
    <property type="term" value="F:iron ion binding"/>
    <property type="evidence" value="ECO:0007669"/>
    <property type="project" value="InterPro"/>
</dbReference>
<dbReference type="GO" id="GO:0004497">
    <property type="term" value="F:monooxygenase activity"/>
    <property type="evidence" value="ECO:0007669"/>
    <property type="project" value="UniProtKB-KW"/>
</dbReference>
<dbReference type="FunFam" id="1.10.630.10:FF:000018">
    <property type="entry name" value="Cytochrome P450 monooxygenase"/>
    <property type="match status" value="1"/>
</dbReference>
<dbReference type="STRING" id="408015.SXIM_26930"/>
<evidence type="ECO:0000256" key="7">
    <source>
        <dbReference type="RuleBase" id="RU000461"/>
    </source>
</evidence>
<keyword evidence="2 7" id="KW-0349">Heme</keyword>
<feature type="region of interest" description="Disordered" evidence="8">
    <location>
        <begin position="1"/>
        <end position="39"/>
    </location>
</feature>
<dbReference type="Pfam" id="PF00067">
    <property type="entry name" value="p450"/>
    <property type="match status" value="1"/>
</dbReference>
<dbReference type="PROSITE" id="PS00086">
    <property type="entry name" value="CYTOCHROME_P450"/>
    <property type="match status" value="1"/>
</dbReference>
<evidence type="ECO:0000256" key="4">
    <source>
        <dbReference type="ARBA" id="ARBA00023002"/>
    </source>
</evidence>
<dbReference type="GO" id="GO:0016705">
    <property type="term" value="F:oxidoreductase activity, acting on paired donors, with incorporation or reduction of molecular oxygen"/>
    <property type="evidence" value="ECO:0007669"/>
    <property type="project" value="InterPro"/>
</dbReference>
<evidence type="ECO:0000313" key="9">
    <source>
        <dbReference type="EMBL" id="AKG44077.1"/>
    </source>
</evidence>
<dbReference type="InterPro" id="IPR017972">
    <property type="entry name" value="Cyt_P450_CS"/>
</dbReference>
<name>A0A0F7FUD5_9ACTN</name>
<dbReference type="SUPFAM" id="SSF48264">
    <property type="entry name" value="Cytochrome P450"/>
    <property type="match status" value="1"/>
</dbReference>
<gene>
    <name evidence="9" type="ORF">SXIM_26930</name>
</gene>
<keyword evidence="3 7" id="KW-0479">Metal-binding</keyword>
<keyword evidence="4 7" id="KW-0560">Oxidoreductase</keyword>
<proteinExistence type="inferred from homology"/>
<keyword evidence="10" id="KW-1185">Reference proteome</keyword>
<dbReference type="Gene3D" id="1.10.630.10">
    <property type="entry name" value="Cytochrome P450"/>
    <property type="match status" value="1"/>
</dbReference>
<evidence type="ECO:0000256" key="2">
    <source>
        <dbReference type="ARBA" id="ARBA00022617"/>
    </source>
</evidence>
<dbReference type="HOGENOM" id="CLU_033716_1_1_11"/>
<dbReference type="InterPro" id="IPR036396">
    <property type="entry name" value="Cyt_P450_sf"/>
</dbReference>
<dbReference type="AlphaFoldDB" id="A0A0F7FUD5"/>
<evidence type="ECO:0000256" key="3">
    <source>
        <dbReference type="ARBA" id="ARBA00022723"/>
    </source>
</evidence>
<dbReference type="PRINTS" id="PR00385">
    <property type="entry name" value="P450"/>
</dbReference>
<comment type="similarity">
    <text evidence="1 7">Belongs to the cytochrome P450 family.</text>
</comment>